<dbReference type="OrthoDB" id="1144002at2"/>
<evidence type="ECO:0008006" key="3">
    <source>
        <dbReference type="Google" id="ProtNLM"/>
    </source>
</evidence>
<dbReference type="PROSITE" id="PS51257">
    <property type="entry name" value="PROKAR_LIPOPROTEIN"/>
    <property type="match status" value="1"/>
</dbReference>
<reference evidence="1 2" key="1">
    <citation type="submission" date="2014-04" db="EMBL/GenBank/DDBJ databases">
        <title>Aquimarina sp. 22II-S11-z7 Genome Sequencing.</title>
        <authorList>
            <person name="Lai Q."/>
        </authorList>
    </citation>
    <scope>NUCLEOTIDE SEQUENCE [LARGE SCALE GENOMIC DNA]</scope>
    <source>
        <strain evidence="1 2">22II-S11-z7</strain>
    </source>
</reference>
<proteinExistence type="predicted"/>
<evidence type="ECO:0000313" key="1">
    <source>
        <dbReference type="EMBL" id="EZH72050.1"/>
    </source>
</evidence>
<name>A0A023BPR2_9FLAO</name>
<dbReference type="AlphaFoldDB" id="A0A023BPR2"/>
<dbReference type="Proteomes" id="UP000023541">
    <property type="component" value="Unassembled WGS sequence"/>
</dbReference>
<accession>A0A023BPR2</accession>
<gene>
    <name evidence="1" type="ORF">ATO12_24235</name>
</gene>
<protein>
    <recommendedName>
        <fullName evidence="3">Late embryogenesis abundant protein LEA-2 subgroup domain-containing protein</fullName>
    </recommendedName>
</protein>
<organism evidence="1 2">
    <name type="scientific">Aquimarina atlantica</name>
    <dbReference type="NCBI Taxonomy" id="1317122"/>
    <lineage>
        <taxon>Bacteria</taxon>
        <taxon>Pseudomonadati</taxon>
        <taxon>Bacteroidota</taxon>
        <taxon>Flavobacteriia</taxon>
        <taxon>Flavobacteriales</taxon>
        <taxon>Flavobacteriaceae</taxon>
        <taxon>Aquimarina</taxon>
    </lineage>
</organism>
<dbReference type="STRING" id="1317122.ATO12_24235"/>
<comment type="caution">
    <text evidence="1">The sequence shown here is derived from an EMBL/GenBank/DDBJ whole genome shotgun (WGS) entry which is preliminary data.</text>
</comment>
<dbReference type="eggNOG" id="ENOG50310IS">
    <property type="taxonomic scope" value="Bacteria"/>
</dbReference>
<dbReference type="EMBL" id="AQRA01000009">
    <property type="protein sequence ID" value="EZH72050.1"/>
    <property type="molecule type" value="Genomic_DNA"/>
</dbReference>
<dbReference type="SUPFAM" id="SSF117070">
    <property type="entry name" value="LEA14-like"/>
    <property type="match status" value="1"/>
</dbReference>
<sequence>MNKFLLLSTLLIGITSCSISKKPEFKYVDNIEVKNVSMRNITLKADAVFNNPNHIKGKLSIDSIHIFVDNIDVGALSSQEFDVPSKNVFTIPLEGTFSLSKVYKKNKNSILGSVLKVIQSDSLNIEYKGVIRYHLGNFSYPYTINKQQKVKLK</sequence>
<keyword evidence="2" id="KW-1185">Reference proteome</keyword>
<dbReference type="RefSeq" id="WP_034245398.1">
    <property type="nucleotide sequence ID" value="NZ_AQRA01000009.1"/>
</dbReference>
<evidence type="ECO:0000313" key="2">
    <source>
        <dbReference type="Proteomes" id="UP000023541"/>
    </source>
</evidence>
<dbReference type="Gene3D" id="2.60.40.1820">
    <property type="match status" value="1"/>
</dbReference>